<keyword evidence="5" id="KW-0030">Aminoacyl-tRNA synthetase</keyword>
<dbReference type="EMBL" id="JAELUP010000011">
    <property type="protein sequence ID" value="MBJ6360578.1"/>
    <property type="molecule type" value="Genomic_DNA"/>
</dbReference>
<reference evidence="7" key="1">
    <citation type="submission" date="2020-12" db="EMBL/GenBank/DDBJ databases">
        <authorList>
            <person name="Huq M.A."/>
        </authorList>
    </citation>
    <scope>NUCLEOTIDE SEQUENCE</scope>
    <source>
        <strain evidence="7">MAHUQ-46</strain>
    </source>
</reference>
<dbReference type="GO" id="GO:0006418">
    <property type="term" value="P:tRNA aminoacylation for protein translation"/>
    <property type="evidence" value="ECO:0007669"/>
    <property type="project" value="InterPro"/>
</dbReference>
<evidence type="ECO:0000256" key="2">
    <source>
        <dbReference type="ARBA" id="ARBA00022741"/>
    </source>
</evidence>
<protein>
    <recommendedName>
        <fullName evidence="6">Aminoacyl-transfer RNA synthetases class-II family profile domain-containing protein</fullName>
    </recommendedName>
</protein>
<accession>A0A934MP66</accession>
<dbReference type="GO" id="GO:0016740">
    <property type="term" value="F:transferase activity"/>
    <property type="evidence" value="ECO:0007669"/>
    <property type="project" value="UniProtKB-ARBA"/>
</dbReference>
<evidence type="ECO:0000256" key="3">
    <source>
        <dbReference type="ARBA" id="ARBA00022840"/>
    </source>
</evidence>
<dbReference type="PROSITE" id="PS50862">
    <property type="entry name" value="AA_TRNA_LIGASE_II"/>
    <property type="match status" value="1"/>
</dbReference>
<keyword evidence="1" id="KW-0436">Ligase</keyword>
<sequence>MNVSLVIPAKLVDKVGILQERIPYLSESILGMTYCKDKHVVELILNDNEMESEQVSELRESYQDLCSSLENTRVIKERVVKSNLVPGNSAQWGVNKDDLGYSHFMNEYDIMLMERLDKEFIKIAIKHGAEQREYPSVLSKHNMTRNQYHIHFPQNIYGVTTVPHDYKAINNFRKKAQIDSYDESFVFQGEILQPCICYHCYEELQGKILLDGKMLTGKGNCFRHEIEWRKDNFRRSEFTMREIVYIGKENPVVETRNQIMEDVWVLFESLGLKGRITTATDPFFFSQDLKTKGTYQMMSNAKYELLVTTSSGKEVSIASFNYCQDMLCSKYEIKGSDEAALHSGCAAFGIDRWKEALKDIHGSDLKEWPEIDVGRGVLL</sequence>
<keyword evidence="2" id="KW-0547">Nucleotide-binding</keyword>
<name>A0A934MP66_9BACL</name>
<evidence type="ECO:0000313" key="7">
    <source>
        <dbReference type="EMBL" id="MBJ6360578.1"/>
    </source>
</evidence>
<proteinExistence type="predicted"/>
<evidence type="ECO:0000256" key="5">
    <source>
        <dbReference type="ARBA" id="ARBA00023146"/>
    </source>
</evidence>
<dbReference type="RefSeq" id="WP_199018132.1">
    <property type="nucleotide sequence ID" value="NZ_JAELUP010000011.1"/>
</dbReference>
<keyword evidence="8" id="KW-1185">Reference proteome</keyword>
<dbReference type="Pfam" id="PF00587">
    <property type="entry name" value="tRNA-synt_2b"/>
    <property type="match status" value="1"/>
</dbReference>
<dbReference type="Proteomes" id="UP000640274">
    <property type="component" value="Unassembled WGS sequence"/>
</dbReference>
<gene>
    <name evidence="7" type="ORF">JFN88_04480</name>
</gene>
<dbReference type="GO" id="GO:0140096">
    <property type="term" value="F:catalytic activity, acting on a protein"/>
    <property type="evidence" value="ECO:0007669"/>
    <property type="project" value="UniProtKB-ARBA"/>
</dbReference>
<comment type="caution">
    <text evidence="7">The sequence shown here is derived from an EMBL/GenBank/DDBJ whole genome shotgun (WGS) entry which is preliminary data.</text>
</comment>
<evidence type="ECO:0000256" key="4">
    <source>
        <dbReference type="ARBA" id="ARBA00022917"/>
    </source>
</evidence>
<dbReference type="InterPro" id="IPR045864">
    <property type="entry name" value="aa-tRNA-synth_II/BPL/LPL"/>
</dbReference>
<dbReference type="Gene3D" id="3.30.930.10">
    <property type="entry name" value="Bira Bifunctional Protein, Domain 2"/>
    <property type="match status" value="1"/>
</dbReference>
<dbReference type="SUPFAM" id="SSF55681">
    <property type="entry name" value="Class II aaRS and biotin synthetases"/>
    <property type="match status" value="1"/>
</dbReference>
<evidence type="ECO:0000256" key="1">
    <source>
        <dbReference type="ARBA" id="ARBA00022598"/>
    </source>
</evidence>
<dbReference type="AlphaFoldDB" id="A0A934MP66"/>
<evidence type="ECO:0000313" key="8">
    <source>
        <dbReference type="Proteomes" id="UP000640274"/>
    </source>
</evidence>
<dbReference type="GO" id="GO:0005524">
    <property type="term" value="F:ATP binding"/>
    <property type="evidence" value="ECO:0007669"/>
    <property type="project" value="UniProtKB-KW"/>
</dbReference>
<dbReference type="InterPro" id="IPR006195">
    <property type="entry name" value="aa-tRNA-synth_II"/>
</dbReference>
<dbReference type="GO" id="GO:0004812">
    <property type="term" value="F:aminoacyl-tRNA ligase activity"/>
    <property type="evidence" value="ECO:0007669"/>
    <property type="project" value="UniProtKB-KW"/>
</dbReference>
<feature type="domain" description="Aminoacyl-transfer RNA synthetases class-II family profile" evidence="6">
    <location>
        <begin position="219"/>
        <end position="369"/>
    </location>
</feature>
<evidence type="ECO:0000259" key="6">
    <source>
        <dbReference type="PROSITE" id="PS50862"/>
    </source>
</evidence>
<dbReference type="InterPro" id="IPR002314">
    <property type="entry name" value="aa-tRNA-synt_IIb"/>
</dbReference>
<organism evidence="7 8">
    <name type="scientific">Paenibacillus roseus</name>
    <dbReference type="NCBI Taxonomy" id="2798579"/>
    <lineage>
        <taxon>Bacteria</taxon>
        <taxon>Bacillati</taxon>
        <taxon>Bacillota</taxon>
        <taxon>Bacilli</taxon>
        <taxon>Bacillales</taxon>
        <taxon>Paenibacillaceae</taxon>
        <taxon>Paenibacillus</taxon>
    </lineage>
</organism>
<keyword evidence="4" id="KW-0648">Protein biosynthesis</keyword>
<keyword evidence="3" id="KW-0067">ATP-binding</keyword>